<dbReference type="InterPro" id="IPR026461">
    <property type="entry name" value="Trfase_2_rSAM/seldom_assoc"/>
</dbReference>
<keyword evidence="2" id="KW-1003">Cell membrane</keyword>
<evidence type="ECO:0000256" key="3">
    <source>
        <dbReference type="ARBA" id="ARBA00022676"/>
    </source>
</evidence>
<evidence type="ECO:0000256" key="5">
    <source>
        <dbReference type="ARBA" id="ARBA00023136"/>
    </source>
</evidence>
<evidence type="ECO:0000313" key="8">
    <source>
        <dbReference type="Proteomes" id="UP000651057"/>
    </source>
</evidence>
<proteinExistence type="predicted"/>
<dbReference type="EMBL" id="JAERQJ010000001">
    <property type="protein sequence ID" value="MBL0682195.1"/>
    <property type="molecule type" value="Genomic_DNA"/>
</dbReference>
<evidence type="ECO:0000259" key="6">
    <source>
        <dbReference type="Pfam" id="PF00535"/>
    </source>
</evidence>
<dbReference type="GO" id="GO:0016757">
    <property type="term" value="F:glycosyltransferase activity"/>
    <property type="evidence" value="ECO:0007669"/>
    <property type="project" value="UniProtKB-KW"/>
</dbReference>
<dbReference type="PANTHER" id="PTHR43646">
    <property type="entry name" value="GLYCOSYLTRANSFERASE"/>
    <property type="match status" value="1"/>
</dbReference>
<keyword evidence="4" id="KW-0808">Transferase</keyword>
<comment type="subcellular location">
    <subcellularLocation>
        <location evidence="1">Cell membrane</location>
    </subcellularLocation>
</comment>
<dbReference type="InterPro" id="IPR001173">
    <property type="entry name" value="Glyco_trans_2-like"/>
</dbReference>
<dbReference type="CDD" id="cd02522">
    <property type="entry name" value="GT_2_like_a"/>
    <property type="match status" value="1"/>
</dbReference>
<evidence type="ECO:0000256" key="2">
    <source>
        <dbReference type="ARBA" id="ARBA00022475"/>
    </source>
</evidence>
<dbReference type="PANTHER" id="PTHR43646:SF2">
    <property type="entry name" value="GLYCOSYLTRANSFERASE 2-LIKE DOMAIN-CONTAINING PROTEIN"/>
    <property type="match status" value="1"/>
</dbReference>
<dbReference type="GO" id="GO:0005886">
    <property type="term" value="C:plasma membrane"/>
    <property type="evidence" value="ECO:0007669"/>
    <property type="project" value="UniProtKB-SubCell"/>
</dbReference>
<gene>
    <name evidence="7" type="ORF">JJQ60_01575</name>
</gene>
<reference evidence="7" key="1">
    <citation type="submission" date="2021-01" db="EMBL/GenBank/DDBJ databases">
        <authorList>
            <person name="Zhong Y.L."/>
        </authorList>
    </citation>
    <scope>NUCLEOTIDE SEQUENCE</scope>
    <source>
        <strain evidence="7">KCTC 23302</strain>
    </source>
</reference>
<comment type="caution">
    <text evidence="7">The sequence shown here is derived from an EMBL/GenBank/DDBJ whole genome shotgun (WGS) entry which is preliminary data.</text>
</comment>
<dbReference type="SUPFAM" id="SSF53448">
    <property type="entry name" value="Nucleotide-diphospho-sugar transferases"/>
    <property type="match status" value="1"/>
</dbReference>
<name>A0A937D6J5_9FLAO</name>
<dbReference type="NCBIfam" id="TIGR04283">
    <property type="entry name" value="glyco_like_mftF"/>
    <property type="match status" value="1"/>
</dbReference>
<feature type="domain" description="Glycosyltransferase 2-like" evidence="6">
    <location>
        <begin position="7"/>
        <end position="131"/>
    </location>
</feature>
<evidence type="ECO:0000256" key="1">
    <source>
        <dbReference type="ARBA" id="ARBA00004236"/>
    </source>
</evidence>
<dbReference type="AlphaFoldDB" id="A0A937D6J5"/>
<keyword evidence="8" id="KW-1185">Reference proteome</keyword>
<sequence length="239" mass="27631">MPKLKISIIIPILNEAATIGQLLSHLINNTKDNANLQEIIVVDGGSIDTSIAVVEQVSKNYDVEIKCISSKKGRAVQLNAGGKTAKGDILYFLHADSFPPLYFDQDVIEEVKKGNNAGCFRMKFDSNHIWLRFLGWLTQFESKRCRGGDQSQFITKQLFEEVNGYDESYIVYEDNDLVDRLFAINQFVIIPKYVITSARRYREIGVWRLQYHFLNIHMRRWMGASSEDLYRYYKEKVVN</sequence>
<keyword evidence="5" id="KW-0472">Membrane</keyword>
<accession>A0A937D6J5</accession>
<keyword evidence="3" id="KW-0328">Glycosyltransferase</keyword>
<organism evidence="7 8">
    <name type="scientific">Aquimarina mytili</name>
    <dbReference type="NCBI Taxonomy" id="874423"/>
    <lineage>
        <taxon>Bacteria</taxon>
        <taxon>Pseudomonadati</taxon>
        <taxon>Bacteroidota</taxon>
        <taxon>Flavobacteriia</taxon>
        <taxon>Flavobacteriales</taxon>
        <taxon>Flavobacteriaceae</taxon>
        <taxon>Aquimarina</taxon>
    </lineage>
</organism>
<dbReference type="Pfam" id="PF00535">
    <property type="entry name" value="Glycos_transf_2"/>
    <property type="match status" value="1"/>
</dbReference>
<dbReference type="InterPro" id="IPR029044">
    <property type="entry name" value="Nucleotide-diphossugar_trans"/>
</dbReference>
<dbReference type="Proteomes" id="UP000651057">
    <property type="component" value="Unassembled WGS sequence"/>
</dbReference>
<evidence type="ECO:0000256" key="4">
    <source>
        <dbReference type="ARBA" id="ARBA00022679"/>
    </source>
</evidence>
<dbReference type="Gene3D" id="3.90.550.10">
    <property type="entry name" value="Spore Coat Polysaccharide Biosynthesis Protein SpsA, Chain A"/>
    <property type="match status" value="1"/>
</dbReference>
<protein>
    <submittedName>
        <fullName evidence="7">TIGR04283 family arsenosugar biosynthesis glycosyltransferase</fullName>
    </submittedName>
</protein>
<evidence type="ECO:0000313" key="7">
    <source>
        <dbReference type="EMBL" id="MBL0682195.1"/>
    </source>
</evidence>